<dbReference type="Proteomes" id="UP000078560">
    <property type="component" value="Unassembled WGS sequence"/>
</dbReference>
<dbReference type="EMBL" id="FLQV01001243">
    <property type="protein sequence ID" value="SBS99328.1"/>
    <property type="molecule type" value="Genomic_DNA"/>
</dbReference>
<dbReference type="Proteomes" id="UP000078546">
    <property type="component" value="Unassembled WGS sequence"/>
</dbReference>
<dbReference type="AlphaFoldDB" id="A0A1A8X6E6"/>
<feature type="transmembrane region" description="Helical" evidence="1">
    <location>
        <begin position="157"/>
        <end position="177"/>
    </location>
</feature>
<proteinExistence type="predicted"/>
<evidence type="ECO:0000313" key="3">
    <source>
        <dbReference type="EMBL" id="SBS99328.1"/>
    </source>
</evidence>
<evidence type="ECO:0000256" key="1">
    <source>
        <dbReference type="SAM" id="Phobius"/>
    </source>
</evidence>
<gene>
    <name evidence="3" type="ORF">POVCU1_052100</name>
    <name evidence="2" type="ORF">POVCU2_0069860</name>
</gene>
<dbReference type="EMBL" id="FLQU01001173">
    <property type="protein sequence ID" value="SBS91768.1"/>
    <property type="molecule type" value="Genomic_DNA"/>
</dbReference>
<reference evidence="3" key="2">
    <citation type="submission" date="2016-05" db="EMBL/GenBank/DDBJ databases">
        <authorList>
            <person name="Lavstsen T."/>
            <person name="Jespersen J.S."/>
        </authorList>
    </citation>
    <scope>NUCLEOTIDE SEQUENCE [LARGE SCALE GENOMIC DNA]</scope>
</reference>
<keyword evidence="1" id="KW-0472">Membrane</keyword>
<keyword evidence="1" id="KW-0812">Transmembrane</keyword>
<sequence length="228" mass="26822">MTNTFNVEDLPSKTHYKELHEIIKYDEIIEYVTNEMKDNAINLLQNFDTYAKNYLSKYPFDSTKDNPNKRCRDLVHTLKDIKKKINELEDSTDYKHIEENINAFTDSFSIRNYDDCSMVLNNDDILMENKNIDDACEDIIFVKDNICRINDSIQCEAIKVSLVLFIFGILLICFLFYTRSPLGRWFDTRVLKKEKGRDNFIDEITSKLSEDSSEWSYANSSNIGYNMN</sequence>
<organism evidence="3 4">
    <name type="scientific">Plasmodium ovale curtisi</name>
    <dbReference type="NCBI Taxonomy" id="864141"/>
    <lineage>
        <taxon>Eukaryota</taxon>
        <taxon>Sar</taxon>
        <taxon>Alveolata</taxon>
        <taxon>Apicomplexa</taxon>
        <taxon>Aconoidasida</taxon>
        <taxon>Haemosporida</taxon>
        <taxon>Plasmodiidae</taxon>
        <taxon>Plasmodium</taxon>
        <taxon>Plasmodium (Plasmodium)</taxon>
    </lineage>
</organism>
<name>A0A1A8X6E6_PLAOA</name>
<accession>A0A1A8X6E6</accession>
<evidence type="ECO:0000313" key="2">
    <source>
        <dbReference type="EMBL" id="SBS91768.1"/>
    </source>
</evidence>
<evidence type="ECO:0000313" key="4">
    <source>
        <dbReference type="Proteomes" id="UP000078546"/>
    </source>
</evidence>
<reference evidence="4 5" key="1">
    <citation type="submission" date="2016-05" db="EMBL/GenBank/DDBJ databases">
        <authorList>
            <person name="Naeem Raeece"/>
        </authorList>
    </citation>
    <scope>NUCLEOTIDE SEQUENCE [LARGE SCALE GENOMIC DNA]</scope>
</reference>
<evidence type="ECO:0000313" key="5">
    <source>
        <dbReference type="Proteomes" id="UP000078560"/>
    </source>
</evidence>
<protein>
    <submittedName>
        <fullName evidence="3">PIR Superfamily Protein</fullName>
    </submittedName>
</protein>
<keyword evidence="1" id="KW-1133">Transmembrane helix</keyword>